<name>A0A2S6MYL1_RHOGL</name>
<evidence type="ECO:0000313" key="3">
    <source>
        <dbReference type="EMBL" id="PPQ27440.1"/>
    </source>
</evidence>
<dbReference type="RefSeq" id="WP_104521969.1">
    <property type="nucleotide sequence ID" value="NZ_NHRY01000258.1"/>
</dbReference>
<dbReference type="AlphaFoldDB" id="A0A2S6MYL1"/>
<dbReference type="GO" id="GO:0015288">
    <property type="term" value="F:porin activity"/>
    <property type="evidence" value="ECO:0007669"/>
    <property type="project" value="InterPro"/>
</dbReference>
<proteinExistence type="inferred from homology"/>
<evidence type="ECO:0000256" key="2">
    <source>
        <dbReference type="RuleBase" id="RU363072"/>
    </source>
</evidence>
<sequence>MRTGTLVLGFATLTGGLLCLSAATFAQAVNPTPKITPSENLAALPPQPPMTPGVEHLFGDWGGLRTYLGQYGIDVLLDNTNEFAGNVAGGLKQSATNAGQVGLQVDIDWDKLAGLQGFTTHTAIVGRYGANLSSNIGDDLTQVQEIYGAGGNVVAHMVYMYGELSLRNNTIDIAVGRMPTGNDFSASPLNCSFMNLNICGNPKALVGQPGGLTAWPDATWGGRARVRPTQDTYLMFGIYQVNQNLYGVGAGFRSGWLLSGSGDTGVEVPAEVAWEPKFGSDSLPGHYKLGLGFDSSSYPVWSPFATAGASGGTGQSSQQGRLQFWALADQMIRRNGPGDKDGLILLTGVAHDSPAATFVYGDEVFGGVIDRGFWSARPRDTLAGMVSFLRVSDRLTDVQQIDEFYGLPLANGATGVQTGEVILEANYQIQVTQGVSLMPDFQYVIRPNGQGNIPNAVVLGFRSHIEF</sequence>
<dbReference type="PANTHER" id="PTHR37944">
    <property type="entry name" value="PORIN B"/>
    <property type="match status" value="1"/>
</dbReference>
<keyword evidence="2" id="KW-0732">Signal</keyword>
<dbReference type="GO" id="GO:0016020">
    <property type="term" value="C:membrane"/>
    <property type="evidence" value="ECO:0007669"/>
    <property type="project" value="InterPro"/>
</dbReference>
<feature type="signal peptide" evidence="2">
    <location>
        <begin position="1"/>
        <end position="28"/>
    </location>
</feature>
<dbReference type="Gene3D" id="2.40.160.180">
    <property type="entry name" value="Carbohydrate-selective porin OprB"/>
    <property type="match status" value="1"/>
</dbReference>
<dbReference type="OrthoDB" id="177316at2"/>
<evidence type="ECO:0000256" key="1">
    <source>
        <dbReference type="ARBA" id="ARBA00008769"/>
    </source>
</evidence>
<accession>A0A2S6MYL1</accession>
<keyword evidence="4" id="KW-1185">Reference proteome</keyword>
<comment type="caution">
    <text evidence="3">The sequence shown here is derived from an EMBL/GenBank/DDBJ whole genome shotgun (WGS) entry which is preliminary data.</text>
</comment>
<gene>
    <name evidence="3" type="ORF">CCS01_27195</name>
</gene>
<comment type="similarity">
    <text evidence="1 2">Belongs to the OprB family.</text>
</comment>
<dbReference type="InterPro" id="IPR052932">
    <property type="entry name" value="OprB_Porin"/>
</dbReference>
<dbReference type="InterPro" id="IPR007049">
    <property type="entry name" value="Carb-sel_porin_OprB"/>
</dbReference>
<dbReference type="PANTHER" id="PTHR37944:SF1">
    <property type="entry name" value="PORIN B"/>
    <property type="match status" value="1"/>
</dbReference>
<dbReference type="InterPro" id="IPR038673">
    <property type="entry name" value="OprB_sf"/>
</dbReference>
<protein>
    <submittedName>
        <fullName evidence="3">Uncharacterized protein</fullName>
    </submittedName>
</protein>
<dbReference type="EMBL" id="NHRY01000258">
    <property type="protein sequence ID" value="PPQ27440.1"/>
    <property type="molecule type" value="Genomic_DNA"/>
</dbReference>
<dbReference type="GO" id="GO:0008643">
    <property type="term" value="P:carbohydrate transport"/>
    <property type="evidence" value="ECO:0007669"/>
    <property type="project" value="InterPro"/>
</dbReference>
<dbReference type="Proteomes" id="UP000239724">
    <property type="component" value="Unassembled WGS sequence"/>
</dbReference>
<evidence type="ECO:0000313" key="4">
    <source>
        <dbReference type="Proteomes" id="UP000239724"/>
    </source>
</evidence>
<organism evidence="3 4">
    <name type="scientific">Rhodopila globiformis</name>
    <name type="common">Rhodopseudomonas globiformis</name>
    <dbReference type="NCBI Taxonomy" id="1071"/>
    <lineage>
        <taxon>Bacteria</taxon>
        <taxon>Pseudomonadati</taxon>
        <taxon>Pseudomonadota</taxon>
        <taxon>Alphaproteobacteria</taxon>
        <taxon>Acetobacterales</taxon>
        <taxon>Acetobacteraceae</taxon>
        <taxon>Rhodopila</taxon>
    </lineage>
</organism>
<feature type="chain" id="PRO_5017847090" evidence="2">
    <location>
        <begin position="29"/>
        <end position="467"/>
    </location>
</feature>
<dbReference type="Pfam" id="PF04966">
    <property type="entry name" value="OprB"/>
    <property type="match status" value="1"/>
</dbReference>
<reference evidence="3 4" key="1">
    <citation type="journal article" date="2018" name="Arch. Microbiol.">
        <title>New insights into the metabolic potential of the phototrophic purple bacterium Rhodopila globiformis DSM 161(T) from its draft genome sequence and evidence for a vanadium-dependent nitrogenase.</title>
        <authorList>
            <person name="Imhoff J.F."/>
            <person name="Rahn T."/>
            <person name="Kunzel S."/>
            <person name="Neulinger S.C."/>
        </authorList>
    </citation>
    <scope>NUCLEOTIDE SEQUENCE [LARGE SCALE GENOMIC DNA]</scope>
    <source>
        <strain evidence="3 4">DSM 161</strain>
    </source>
</reference>